<evidence type="ECO:0000256" key="2">
    <source>
        <dbReference type="ARBA" id="ARBA00005615"/>
    </source>
</evidence>
<dbReference type="InterPro" id="IPR012341">
    <property type="entry name" value="6hp_glycosidase-like_sf"/>
</dbReference>
<evidence type="ECO:0000256" key="1">
    <source>
        <dbReference type="ARBA" id="ARBA00001576"/>
    </source>
</evidence>
<keyword evidence="10" id="KW-1185">Reference proteome</keyword>
<keyword evidence="5 7" id="KW-0378">Hydrolase</keyword>
<dbReference type="Pfam" id="PF01204">
    <property type="entry name" value="Trehalase"/>
    <property type="match status" value="2"/>
</dbReference>
<dbReference type="Proteomes" id="UP000719412">
    <property type="component" value="Unassembled WGS sequence"/>
</dbReference>
<evidence type="ECO:0000256" key="3">
    <source>
        <dbReference type="ARBA" id="ARBA00012757"/>
    </source>
</evidence>
<protein>
    <recommendedName>
        <fullName evidence="4 7">Trehalase</fullName>
        <ecNumber evidence="3 7">3.2.1.28</ecNumber>
    </recommendedName>
    <alternativeName>
        <fullName evidence="7">Alpha-trehalose glucohydrolase</fullName>
    </alternativeName>
</protein>
<evidence type="ECO:0000313" key="10">
    <source>
        <dbReference type="Proteomes" id="UP000719412"/>
    </source>
</evidence>
<dbReference type="GO" id="GO:0004555">
    <property type="term" value="F:alpha,alpha-trehalase activity"/>
    <property type="evidence" value="ECO:0007669"/>
    <property type="project" value="UniProtKB-EC"/>
</dbReference>
<feature type="signal peptide" evidence="8">
    <location>
        <begin position="1"/>
        <end position="30"/>
    </location>
</feature>
<name>A0A8J6H8K5_TENMO</name>
<sequence>MGRFASKDSYSMIPFLLMVAFADTVLQVSAQSQPSCDSKVYCQGKLLHVVEMSRIFNDSKTFVELKMINDEQTTLENFDNFLRDTNHKRSRADLMKFVSDNFKQENEFESWTPTDFTDNPTLLSRIEDKTIRQFAQDLVKIWPTLARKVKKEVLDYPEHYSLLPVDNGFIIPGGRFTEFYYWDSYWIVEGLLLSDMHETVRGMLDNFLSIVEKYGFIPNGARVFYLNRSQPPLLTLMVSLYVSATNDMEWLAKNIRTIDTELRFWLNNRLVDVVKDGIVYKLAHYNSNSGSPRPESYYEDVTTASVFSDERDKAELYMDLKSAAESGWDFSSRWIVDEYGGTRGNLSALHTRRIIPVDLNAFLCQAFQKLSEFYQTLGDYPNAGFWSKLVKIWQHSIEMVHYNRDDGIWYDWDNELSQHRRMFFPSNFAPLWSETFDSRNAEILGEMAAEYFITQNMMDYHGGIPTSLSHTGEQWDYPNAWPPMQSIIVMGLDKSGSYRAKQLARELARRWVKANLIGFRQTGEMFEKYNVEVPGQNGGGGDALDMNVILLVYVILHLVEEVHSQKLTCKSLIYCQGDLLRVVQMAGIFKDSKTFVDMSLIGTTERTLKNFERMMTKTQGTPSKNDVIEFIQRNFQASHNELENWYPTDYQVNPPFLRKIKEVRIRNFAKKLLDLWPNLGRKVKPEVIQNPFKYSIIPVPNGFIVPGGRFREIYYWDSYWIIKGLLICGMKHTAKGMLENFFKIVDTYGFVPNGSRIYYLDRSQPPLLTMMVAEFMEVANDVLWLKNNIQHLEKELRFWLNIKTVDVMKNGQKYRLARYQSSDDSPRPESYIEDIHTASRYRTEDEKRHCYMGLRTGAESGWDFSGRWFFDGQGGNRADLSTINPTRIIPVDLNAFLCKCFLLMHRFYSKIHNHERAKFWLQKYKEWYKAIHDVLYNEDDGIWYDFDVELRVQRKHFYPSNFAPLWTQTYDENDARTYGRNATRYLHTKGIMNFEGGVPSSLFETGEQWDLPNAWAPNQAFVIFGLDKTNDPEAQRIAHTLAHRWIDSLIKVATDTQEMFEKYNAMFKGMYGGGGEYEVQTGFGWTNGVMLELIEYYFIKNRNESAEP</sequence>
<dbReference type="PANTHER" id="PTHR23403">
    <property type="entry name" value="TREHALASE"/>
    <property type="match status" value="1"/>
</dbReference>
<organism evidence="9 10">
    <name type="scientific">Tenebrio molitor</name>
    <name type="common">Yellow mealworm beetle</name>
    <dbReference type="NCBI Taxonomy" id="7067"/>
    <lineage>
        <taxon>Eukaryota</taxon>
        <taxon>Metazoa</taxon>
        <taxon>Ecdysozoa</taxon>
        <taxon>Arthropoda</taxon>
        <taxon>Hexapoda</taxon>
        <taxon>Insecta</taxon>
        <taxon>Pterygota</taxon>
        <taxon>Neoptera</taxon>
        <taxon>Endopterygota</taxon>
        <taxon>Coleoptera</taxon>
        <taxon>Polyphaga</taxon>
        <taxon>Cucujiformia</taxon>
        <taxon>Tenebrionidae</taxon>
        <taxon>Tenebrio</taxon>
    </lineage>
</organism>
<gene>
    <name evidence="9" type="ORF">GEV33_013542</name>
</gene>
<dbReference type="AlphaFoldDB" id="A0A8J6H8K5"/>
<dbReference type="EMBL" id="JABDTM020028249">
    <property type="protein sequence ID" value="KAH0809253.1"/>
    <property type="molecule type" value="Genomic_DNA"/>
</dbReference>
<dbReference type="PRINTS" id="PR00744">
    <property type="entry name" value="GLHYDRLASE37"/>
</dbReference>
<dbReference type="InterPro" id="IPR018232">
    <property type="entry name" value="Glyco_hydro_37_CS"/>
</dbReference>
<comment type="catalytic activity">
    <reaction evidence="1 7">
        <text>alpha,alpha-trehalose + H2O = alpha-D-glucose + beta-D-glucose</text>
        <dbReference type="Rhea" id="RHEA:32675"/>
        <dbReference type="ChEBI" id="CHEBI:15377"/>
        <dbReference type="ChEBI" id="CHEBI:15903"/>
        <dbReference type="ChEBI" id="CHEBI:16551"/>
        <dbReference type="ChEBI" id="CHEBI:17925"/>
        <dbReference type="EC" id="3.2.1.28"/>
    </reaction>
</comment>
<dbReference type="PROSITE" id="PS00927">
    <property type="entry name" value="TREHALASE_1"/>
    <property type="match status" value="2"/>
</dbReference>
<evidence type="ECO:0000256" key="5">
    <source>
        <dbReference type="ARBA" id="ARBA00022801"/>
    </source>
</evidence>
<feature type="chain" id="PRO_5035241220" description="Trehalase" evidence="8">
    <location>
        <begin position="31"/>
        <end position="1108"/>
    </location>
</feature>
<dbReference type="InterPro" id="IPR008928">
    <property type="entry name" value="6-hairpin_glycosidase_sf"/>
</dbReference>
<accession>A0A8J6H8K5</accession>
<evidence type="ECO:0000256" key="8">
    <source>
        <dbReference type="SAM" id="SignalP"/>
    </source>
</evidence>
<proteinExistence type="inferred from homology"/>
<evidence type="ECO:0000256" key="4">
    <source>
        <dbReference type="ARBA" id="ARBA00019905"/>
    </source>
</evidence>
<dbReference type="Gene3D" id="1.50.10.10">
    <property type="match status" value="2"/>
</dbReference>
<evidence type="ECO:0000313" key="9">
    <source>
        <dbReference type="EMBL" id="KAH0809253.1"/>
    </source>
</evidence>
<comment type="caution">
    <text evidence="9">The sequence shown here is derived from an EMBL/GenBank/DDBJ whole genome shotgun (WGS) entry which is preliminary data.</text>
</comment>
<dbReference type="GO" id="GO:0005993">
    <property type="term" value="P:trehalose catabolic process"/>
    <property type="evidence" value="ECO:0007669"/>
    <property type="project" value="TreeGrafter"/>
</dbReference>
<evidence type="ECO:0000256" key="6">
    <source>
        <dbReference type="ARBA" id="ARBA00023295"/>
    </source>
</evidence>
<dbReference type="SUPFAM" id="SSF48208">
    <property type="entry name" value="Six-hairpin glycosidases"/>
    <property type="match status" value="2"/>
</dbReference>
<dbReference type="InterPro" id="IPR001661">
    <property type="entry name" value="Glyco_hydro_37"/>
</dbReference>
<keyword evidence="8" id="KW-0732">Signal</keyword>
<evidence type="ECO:0000256" key="7">
    <source>
        <dbReference type="RuleBase" id="RU361180"/>
    </source>
</evidence>
<keyword evidence="6 7" id="KW-0326">Glycosidase</keyword>
<reference evidence="9" key="1">
    <citation type="journal article" date="2020" name="J Insects Food Feed">
        <title>The yellow mealworm (Tenebrio molitor) genome: a resource for the emerging insects as food and feed industry.</title>
        <authorList>
            <person name="Eriksson T."/>
            <person name="Andere A."/>
            <person name="Kelstrup H."/>
            <person name="Emery V."/>
            <person name="Picard C."/>
        </authorList>
    </citation>
    <scope>NUCLEOTIDE SEQUENCE</scope>
    <source>
        <strain evidence="9">Stoneville</strain>
        <tissue evidence="9">Whole head</tissue>
    </source>
</reference>
<reference evidence="9" key="2">
    <citation type="submission" date="2021-08" db="EMBL/GenBank/DDBJ databases">
        <authorList>
            <person name="Eriksson T."/>
        </authorList>
    </citation>
    <scope>NUCLEOTIDE SEQUENCE</scope>
    <source>
        <strain evidence="9">Stoneville</strain>
        <tissue evidence="9">Whole head</tissue>
    </source>
</reference>
<dbReference type="EC" id="3.2.1.28" evidence="3 7"/>
<dbReference type="PROSITE" id="PS00928">
    <property type="entry name" value="TREHALASE_2"/>
    <property type="match status" value="2"/>
</dbReference>
<comment type="similarity">
    <text evidence="2 7">Belongs to the glycosyl hydrolase 37 family.</text>
</comment>
<dbReference type="PANTHER" id="PTHR23403:SF1">
    <property type="entry name" value="TREHALASE"/>
    <property type="match status" value="1"/>
</dbReference>